<comment type="caution">
    <text evidence="2">The sequence shown here is derived from an EMBL/GenBank/DDBJ whole genome shotgun (WGS) entry which is preliminary data.</text>
</comment>
<feature type="transmembrane region" description="Helical" evidence="1">
    <location>
        <begin position="320"/>
        <end position="342"/>
    </location>
</feature>
<dbReference type="EMBL" id="VDFW01000002">
    <property type="protein sequence ID" value="TNC29258.1"/>
    <property type="molecule type" value="Genomic_DNA"/>
</dbReference>
<dbReference type="OrthoDB" id="4350291at2"/>
<proteinExistence type="predicted"/>
<keyword evidence="1" id="KW-0812">Transmembrane</keyword>
<evidence type="ECO:0000313" key="3">
    <source>
        <dbReference type="Proteomes" id="UP000305546"/>
    </source>
</evidence>
<name>A0A5C4M9J7_9PSEU</name>
<evidence type="ECO:0000256" key="1">
    <source>
        <dbReference type="SAM" id="Phobius"/>
    </source>
</evidence>
<feature type="transmembrane region" description="Helical" evidence="1">
    <location>
        <begin position="401"/>
        <end position="420"/>
    </location>
</feature>
<dbReference type="Proteomes" id="UP000305546">
    <property type="component" value="Unassembled WGS sequence"/>
</dbReference>
<keyword evidence="3" id="KW-1185">Reference proteome</keyword>
<gene>
    <name evidence="2" type="ORF">FG385_03220</name>
</gene>
<sequence>MVPLHDDERAELLRLREEVAALRKAPPRRRRTPNWRAAGAAVLITLGCLLAPLSLLTVWVHNQVSNTDRFVATMSPLIEQPSVQAAVTDRVTGTIFGYVDVQAYANQAVDALAAQGLSPVLADRLHSLTGPLASSLQGFVHDQVSTLVASPQVRAVWDQALRGGHEQLNAVMSGNASAIGIAGDKVQLDLGPLITAAKQRLAANGFTAVNAVPDVHPTLAVGDAATLIKARSAYNTLDTVATWLPWVTLVLLAAGVYLARNHRRALLNTGFGIAAGMVVIAVALFVVRGVLISNVPSRSAAPAADSYDLIVRFLRDGLRLAFVVGLLIGIGAFLAGPSVTAVRLRAGASRLIAWLRRGGAKAGLRTGKVGGWVHDHRTVLRVVAVGLAVLVFIFLSPPSGLAALVIALVLLGCLGVIQFLDQPPAERADQPTSAT</sequence>
<evidence type="ECO:0000313" key="2">
    <source>
        <dbReference type="EMBL" id="TNC29258.1"/>
    </source>
</evidence>
<feature type="transmembrane region" description="Helical" evidence="1">
    <location>
        <begin position="266"/>
        <end position="287"/>
    </location>
</feature>
<feature type="transmembrane region" description="Helical" evidence="1">
    <location>
        <begin position="378"/>
        <end position="395"/>
    </location>
</feature>
<organism evidence="2 3">
    <name type="scientific">Amycolatopsis alkalitolerans</name>
    <dbReference type="NCBI Taxonomy" id="2547244"/>
    <lineage>
        <taxon>Bacteria</taxon>
        <taxon>Bacillati</taxon>
        <taxon>Actinomycetota</taxon>
        <taxon>Actinomycetes</taxon>
        <taxon>Pseudonocardiales</taxon>
        <taxon>Pseudonocardiaceae</taxon>
        <taxon>Amycolatopsis</taxon>
    </lineage>
</organism>
<keyword evidence="1" id="KW-1133">Transmembrane helix</keyword>
<accession>A0A5C4M9J7</accession>
<feature type="transmembrane region" description="Helical" evidence="1">
    <location>
        <begin position="37"/>
        <end position="60"/>
    </location>
</feature>
<reference evidence="2 3" key="1">
    <citation type="submission" date="2019-06" db="EMBL/GenBank/DDBJ databases">
        <title>Amycolatopsis alkalitolerans sp. nov., isolated from Gastrodia elata Blume.</title>
        <authorList>
            <person name="Narsing Rao M.P."/>
            <person name="Li W.J."/>
        </authorList>
    </citation>
    <scope>NUCLEOTIDE SEQUENCE [LARGE SCALE GENOMIC DNA]</scope>
    <source>
        <strain evidence="2 3">SYSUP0005</strain>
    </source>
</reference>
<protein>
    <recommendedName>
        <fullName evidence="4">Integral membrane protein</fullName>
    </recommendedName>
</protein>
<evidence type="ECO:0008006" key="4">
    <source>
        <dbReference type="Google" id="ProtNLM"/>
    </source>
</evidence>
<feature type="transmembrane region" description="Helical" evidence="1">
    <location>
        <begin position="240"/>
        <end position="259"/>
    </location>
</feature>
<dbReference type="AlphaFoldDB" id="A0A5C4M9J7"/>
<keyword evidence="1" id="KW-0472">Membrane</keyword>